<accession>A0ACC1HMZ0</accession>
<dbReference type="Proteomes" id="UP001145114">
    <property type="component" value="Unassembled WGS sequence"/>
</dbReference>
<evidence type="ECO:0000313" key="2">
    <source>
        <dbReference type="Proteomes" id="UP001145114"/>
    </source>
</evidence>
<name>A0ACC1HMZ0_9FUNG</name>
<proteinExistence type="predicted"/>
<sequence length="94" mass="10075">MSRFQGNAEYYKGAAKENVGKIFGKKDWEAEGAARKAQGQTEAEAAKAQHYQEGMGDKTKGHAQNAAGSVTGNEEQRTRGLANKLGGEAKMQTN</sequence>
<reference evidence="1" key="1">
    <citation type="submission" date="2022-06" db="EMBL/GenBank/DDBJ databases">
        <title>Phylogenomic reconstructions and comparative analyses of Kickxellomycotina fungi.</title>
        <authorList>
            <person name="Reynolds N.K."/>
            <person name="Stajich J.E."/>
            <person name="Barry K."/>
            <person name="Grigoriev I.V."/>
            <person name="Crous P."/>
            <person name="Smith M.E."/>
        </authorList>
    </citation>
    <scope>NUCLEOTIDE SEQUENCE</scope>
    <source>
        <strain evidence="1">RSA 2271</strain>
    </source>
</reference>
<organism evidence="1 2">
    <name type="scientific">Spiromyces aspiralis</name>
    <dbReference type="NCBI Taxonomy" id="68401"/>
    <lineage>
        <taxon>Eukaryota</taxon>
        <taxon>Fungi</taxon>
        <taxon>Fungi incertae sedis</taxon>
        <taxon>Zoopagomycota</taxon>
        <taxon>Kickxellomycotina</taxon>
        <taxon>Kickxellomycetes</taxon>
        <taxon>Kickxellales</taxon>
        <taxon>Kickxellaceae</taxon>
        <taxon>Spiromyces</taxon>
    </lineage>
</organism>
<protein>
    <submittedName>
        <fullName evidence="1">Uncharacterized protein</fullName>
    </submittedName>
</protein>
<gene>
    <name evidence="1" type="ORF">EV182_008030</name>
</gene>
<keyword evidence="2" id="KW-1185">Reference proteome</keyword>
<comment type="caution">
    <text evidence="1">The sequence shown here is derived from an EMBL/GenBank/DDBJ whole genome shotgun (WGS) entry which is preliminary data.</text>
</comment>
<feature type="non-terminal residue" evidence="1">
    <location>
        <position position="94"/>
    </location>
</feature>
<dbReference type="EMBL" id="JAMZIH010003964">
    <property type="protein sequence ID" value="KAJ1676523.1"/>
    <property type="molecule type" value="Genomic_DNA"/>
</dbReference>
<evidence type="ECO:0000313" key="1">
    <source>
        <dbReference type="EMBL" id="KAJ1676523.1"/>
    </source>
</evidence>